<dbReference type="PANTHER" id="PTHR43825">
    <property type="entry name" value="PYRUVATE DEHYDROGENASE E1 COMPONENT"/>
    <property type="match status" value="1"/>
</dbReference>
<dbReference type="SMART" id="SM00861">
    <property type="entry name" value="Transket_pyr"/>
    <property type="match status" value="1"/>
</dbReference>
<gene>
    <name evidence="2" type="ORF">CO662_14535</name>
</gene>
<dbReference type="CDD" id="cd07033">
    <property type="entry name" value="TPP_PYR_DXS_TK_like"/>
    <property type="match status" value="1"/>
</dbReference>
<reference evidence="2 3" key="1">
    <citation type="submission" date="2017-09" db="EMBL/GenBank/DDBJ databases">
        <title>Comparative genomics of rhizobia isolated from Phaseolus vulgaris in China.</title>
        <authorList>
            <person name="Tong W."/>
        </authorList>
    </citation>
    <scope>NUCLEOTIDE SEQUENCE [LARGE SCALE GENOMIC DNA]</scope>
    <source>
        <strain evidence="2 3">Y27</strain>
    </source>
</reference>
<dbReference type="InterPro" id="IPR005475">
    <property type="entry name" value="Transketolase-like_Pyr-bd"/>
</dbReference>
<evidence type="ECO:0000313" key="3">
    <source>
        <dbReference type="Proteomes" id="UP000219972"/>
    </source>
</evidence>
<dbReference type="SUPFAM" id="SSF52518">
    <property type="entry name" value="Thiamin diphosphate-binding fold (THDP-binding)"/>
    <property type="match status" value="1"/>
</dbReference>
<feature type="domain" description="Transketolase-like pyrimidine-binding" evidence="1">
    <location>
        <begin position="15"/>
        <end position="181"/>
    </location>
</feature>
<evidence type="ECO:0000313" key="2">
    <source>
        <dbReference type="EMBL" id="PDS51110.1"/>
    </source>
</evidence>
<name>A0ABX4J8I9_9HYPH</name>
<dbReference type="Proteomes" id="UP000219972">
    <property type="component" value="Unassembled WGS sequence"/>
</dbReference>
<dbReference type="SUPFAM" id="SSF52922">
    <property type="entry name" value="TK C-terminal domain-like"/>
    <property type="match status" value="1"/>
</dbReference>
<dbReference type="InterPro" id="IPR033248">
    <property type="entry name" value="Transketolase_C"/>
</dbReference>
<sequence length="324" mass="34751">MVELSSRNARTWSRIGPRAVYGQALTALATENENIIAMSADLGRSSGLDRFSKEYPDQFLNTGIAEQNMVGCAAGLARMGFDVFASTFAPFASMRASEQVRMNMGYMGEPVKLVALGSGLAMAYLGNSHFGLEDVAVMRTVPGLTIISPADCSEIYKTLEACVGFDQPVYIRLTGTPNAPVVYTEDYTFEIGKAVWLTPPCEVMLISSGTTVGHCLLAAEKLKEAGLEVGVLNMHTIKPLDAVALADVARHASTVFVIEEHTTVGGLGSAILDHYNASGTPFPRIVTHGIPDRFVETGDYAFMLKAARLDGEGIAGFLQEKLLQ</sequence>
<dbReference type="EMBL" id="NWSL01000008">
    <property type="protein sequence ID" value="PDS51110.1"/>
    <property type="molecule type" value="Genomic_DNA"/>
</dbReference>
<dbReference type="Gene3D" id="3.40.50.920">
    <property type="match status" value="1"/>
</dbReference>
<accession>A0ABX4J8I9</accession>
<comment type="caution">
    <text evidence="2">The sequence shown here is derived from an EMBL/GenBank/DDBJ whole genome shotgun (WGS) entry which is preliminary data.</text>
</comment>
<organism evidence="2 3">
    <name type="scientific">Rhizobium anhuiense</name>
    <dbReference type="NCBI Taxonomy" id="1184720"/>
    <lineage>
        <taxon>Bacteria</taxon>
        <taxon>Pseudomonadati</taxon>
        <taxon>Pseudomonadota</taxon>
        <taxon>Alphaproteobacteria</taxon>
        <taxon>Hyphomicrobiales</taxon>
        <taxon>Rhizobiaceae</taxon>
        <taxon>Rhizobium/Agrobacterium group</taxon>
        <taxon>Rhizobium</taxon>
    </lineage>
</organism>
<proteinExistence type="predicted"/>
<dbReference type="InterPro" id="IPR009014">
    <property type="entry name" value="Transketo_C/PFOR_II"/>
</dbReference>
<dbReference type="InterPro" id="IPR051157">
    <property type="entry name" value="PDH/Transketolase"/>
</dbReference>
<dbReference type="Gene3D" id="3.40.50.970">
    <property type="match status" value="1"/>
</dbReference>
<evidence type="ECO:0000259" key="1">
    <source>
        <dbReference type="SMART" id="SM00861"/>
    </source>
</evidence>
<keyword evidence="3" id="KW-1185">Reference proteome</keyword>
<dbReference type="Pfam" id="PF02780">
    <property type="entry name" value="Transketolase_C"/>
    <property type="match status" value="1"/>
</dbReference>
<dbReference type="PANTHER" id="PTHR43825:SF5">
    <property type="entry name" value="HYPOTHETICAL TRANSKETOLASE FAMILY PROTEIN"/>
    <property type="match status" value="1"/>
</dbReference>
<dbReference type="RefSeq" id="WP_047613829.1">
    <property type="nucleotide sequence ID" value="NZ_NWSK01000009.1"/>
</dbReference>
<dbReference type="InterPro" id="IPR029061">
    <property type="entry name" value="THDP-binding"/>
</dbReference>
<dbReference type="Pfam" id="PF02779">
    <property type="entry name" value="Transket_pyr"/>
    <property type="match status" value="1"/>
</dbReference>
<protein>
    <submittedName>
        <fullName evidence="2">Transketolase</fullName>
    </submittedName>
</protein>